<evidence type="ECO:0000313" key="1">
    <source>
        <dbReference type="EMBL" id="GBC98936.1"/>
    </source>
</evidence>
<dbReference type="InterPro" id="IPR050261">
    <property type="entry name" value="FrsA_esterase"/>
</dbReference>
<dbReference type="InterPro" id="IPR029058">
    <property type="entry name" value="AB_hydrolase_fold"/>
</dbReference>
<dbReference type="Pfam" id="PF12715">
    <property type="entry name" value="Abhydrolase_7"/>
    <property type="match status" value="1"/>
</dbReference>
<dbReference type="PANTHER" id="PTHR22946">
    <property type="entry name" value="DIENELACTONE HYDROLASE DOMAIN-CONTAINING PROTEIN-RELATED"/>
    <property type="match status" value="1"/>
</dbReference>
<gene>
    <name evidence="1" type="ORF">HRbin17_01455</name>
</gene>
<comment type="caution">
    <text evidence="1">The sequence shown here is derived from an EMBL/GenBank/DDBJ whole genome shotgun (WGS) entry which is preliminary data.</text>
</comment>
<name>A0A2H5XCM7_9BACT</name>
<accession>A0A2H5XCM7</accession>
<dbReference type="AlphaFoldDB" id="A0A2H5XCM7"/>
<proteinExistence type="predicted"/>
<reference evidence="2" key="1">
    <citation type="submission" date="2017-09" db="EMBL/GenBank/DDBJ databases">
        <title>Metaegenomics of thermophilic ammonia-oxidizing enrichment culture.</title>
        <authorList>
            <person name="Kato S."/>
            <person name="Suzuki K."/>
        </authorList>
    </citation>
    <scope>NUCLEOTIDE SEQUENCE [LARGE SCALE GENOMIC DNA]</scope>
</reference>
<sequence length="359" mass="40128">MTDEQRRAAGAEFDPTPFALARYAEVQQRLAFRARNLRDAKAWQHKLRRTLTRLLGGFPQTPCPLRPQVLEVRELVTHTDDGQSVRYRRETLTFQSRPNLAVFGYFLSPLPDGDKLPVVICLPGHGRGVDDIVGINEDGSLRERWDGYQRDFALQCVAHGFAALAIEQLGFGHRRDEAARQRGPTVSSCQPLAGAALLLGETMIAWRVYDVMRAIDYLRTRPDVDAHRIAVMGISGGGTTSLFAAALDTRIKVCVISGYFNTFKASIYALSHCVDNYVPNILRYAEMPDVAGLIAPRPVHIESGTDDPIFPIAATKEAFEYLRRIYAVFGATERLSLHIFDGGHEFNGHGAFPFLKRWL</sequence>
<dbReference type="Gene3D" id="3.40.50.1820">
    <property type="entry name" value="alpha/beta hydrolase"/>
    <property type="match status" value="1"/>
</dbReference>
<dbReference type="SUPFAM" id="SSF53474">
    <property type="entry name" value="alpha/beta-Hydrolases"/>
    <property type="match status" value="1"/>
</dbReference>
<protein>
    <recommendedName>
        <fullName evidence="3">Acetylxylan esterase</fullName>
    </recommendedName>
</protein>
<dbReference type="PANTHER" id="PTHR22946:SF8">
    <property type="entry name" value="ACETYL XYLAN ESTERASE DOMAIN-CONTAINING PROTEIN"/>
    <property type="match status" value="1"/>
</dbReference>
<evidence type="ECO:0008006" key="3">
    <source>
        <dbReference type="Google" id="ProtNLM"/>
    </source>
</evidence>
<organism evidence="1 2">
    <name type="scientific">Candidatus Fervidibacter japonicus</name>
    <dbReference type="NCBI Taxonomy" id="2035412"/>
    <lineage>
        <taxon>Bacteria</taxon>
        <taxon>Candidatus Fervidibacterota</taxon>
        <taxon>Candidatus Fervidibacter</taxon>
    </lineage>
</organism>
<evidence type="ECO:0000313" key="2">
    <source>
        <dbReference type="Proteomes" id="UP000236173"/>
    </source>
</evidence>
<dbReference type="Proteomes" id="UP000236173">
    <property type="component" value="Unassembled WGS sequence"/>
</dbReference>
<dbReference type="EMBL" id="BEHT01000018">
    <property type="protein sequence ID" value="GBC98936.1"/>
    <property type="molecule type" value="Genomic_DNA"/>
</dbReference>
<dbReference type="InterPro" id="IPR025890">
    <property type="entry name" value="Abhydrolase_bac"/>
</dbReference>